<dbReference type="EMBL" id="AJXZ01000038">
    <property type="protein sequence ID" value="EIM73465.1"/>
    <property type="molecule type" value="Genomic_DNA"/>
</dbReference>
<dbReference type="Pfam" id="PF01370">
    <property type="entry name" value="Epimerase"/>
    <property type="match status" value="1"/>
</dbReference>
<evidence type="ECO:0000259" key="3">
    <source>
        <dbReference type="Pfam" id="PF01370"/>
    </source>
</evidence>
<dbReference type="Gene3D" id="3.40.50.720">
    <property type="entry name" value="NAD(P)-binding Rossmann-like Domain"/>
    <property type="match status" value="1"/>
</dbReference>
<dbReference type="InterPro" id="IPR036291">
    <property type="entry name" value="NAD(P)-bd_dom_sf"/>
</dbReference>
<dbReference type="PANTHER" id="PTHR43000">
    <property type="entry name" value="DTDP-D-GLUCOSE 4,6-DEHYDRATASE-RELATED"/>
    <property type="match status" value="1"/>
</dbReference>
<protein>
    <submittedName>
        <fullName evidence="4">dTDP-glucose 4,6 dehydratase</fullName>
    </submittedName>
</protein>
<name>I5BV63_9HYPH</name>
<comment type="caution">
    <text evidence="4">The sequence shown here is derived from an EMBL/GenBank/DDBJ whole genome shotgun (WGS) entry which is preliminary data.</text>
</comment>
<comment type="similarity">
    <text evidence="2">Belongs to the NAD(P)-dependent epimerase/dehydratase family.</text>
</comment>
<sequence>MKRILIIGSEGFIGSSVARVLRETFDIQRADIVYGVEGTNYRQIDPDVPDFAQLLDVTKPEVVVNCSGAASVPLSFEDPARDFRLNTLRVHEILEAIRISLPSARFVHLSSAAVYGNPKTLPVREEASPAPVSPYGWHKFYAEQICREYAMLFNLQSISLRIFSCYGPRLRKQLFWDSYQKALKSKTPQFFGSGEEARDFIYVDDLARAIQLVIEKADFDGRAINAASGTMTTIREAVETLLRHLGDQYEANFTGQIRRGDPDRWVADISYLERLGFSPAFDVKMGLERTAEWLNASN</sequence>
<accession>I5BV63</accession>
<evidence type="ECO:0000313" key="4">
    <source>
        <dbReference type="EMBL" id="EIM73465.1"/>
    </source>
</evidence>
<evidence type="ECO:0000256" key="2">
    <source>
        <dbReference type="ARBA" id="ARBA00007637"/>
    </source>
</evidence>
<dbReference type="AlphaFoldDB" id="I5BV63"/>
<dbReference type="Proteomes" id="UP000004622">
    <property type="component" value="Unassembled WGS sequence"/>
</dbReference>
<evidence type="ECO:0000256" key="1">
    <source>
        <dbReference type="ARBA" id="ARBA00005125"/>
    </source>
</evidence>
<dbReference type="OrthoDB" id="9801785at2"/>
<dbReference type="PATRIC" id="fig|1189611.3.peg.2994"/>
<dbReference type="RefSeq" id="WP_007009314.1">
    <property type="nucleotide sequence ID" value="NZ_AJXZ01000038.1"/>
</dbReference>
<dbReference type="SUPFAM" id="SSF51735">
    <property type="entry name" value="NAD(P)-binding Rossmann-fold domains"/>
    <property type="match status" value="1"/>
</dbReference>
<comment type="pathway">
    <text evidence="1">Bacterial outer membrane biogenesis; LPS O-antigen biosynthesis.</text>
</comment>
<organism evidence="4 5">
    <name type="scientific">Nitratireductor aquibiodomus RA22</name>
    <dbReference type="NCBI Taxonomy" id="1189611"/>
    <lineage>
        <taxon>Bacteria</taxon>
        <taxon>Pseudomonadati</taxon>
        <taxon>Pseudomonadota</taxon>
        <taxon>Alphaproteobacteria</taxon>
        <taxon>Hyphomicrobiales</taxon>
        <taxon>Phyllobacteriaceae</taxon>
        <taxon>Nitratireductor</taxon>
    </lineage>
</organism>
<gene>
    <name evidence="4" type="ORF">A33O_14791</name>
</gene>
<proteinExistence type="inferred from homology"/>
<evidence type="ECO:0000313" key="5">
    <source>
        <dbReference type="Proteomes" id="UP000004622"/>
    </source>
</evidence>
<dbReference type="InterPro" id="IPR001509">
    <property type="entry name" value="Epimerase_deHydtase"/>
</dbReference>
<feature type="domain" description="NAD-dependent epimerase/dehydratase" evidence="3">
    <location>
        <begin position="4"/>
        <end position="226"/>
    </location>
</feature>
<reference evidence="4 5" key="1">
    <citation type="journal article" date="2012" name="J. Bacteriol.">
        <title>Genome Sequence of Nitratireductor aquibiodomus Strain RA22.</title>
        <authorList>
            <person name="Singh A."/>
            <person name="Jangir P.K."/>
            <person name="Kumari C."/>
            <person name="Sharma R."/>
        </authorList>
    </citation>
    <scope>NUCLEOTIDE SEQUENCE [LARGE SCALE GENOMIC DNA]</scope>
    <source>
        <strain evidence="4 5">RA22</strain>
    </source>
</reference>